<dbReference type="OrthoDB" id="9798071at2"/>
<evidence type="ECO:0000313" key="2">
    <source>
        <dbReference type="EMBL" id="RAK52621.1"/>
    </source>
</evidence>
<organism evidence="2 3">
    <name type="scientific">Phenylobacterium deserti</name>
    <dbReference type="NCBI Taxonomy" id="1914756"/>
    <lineage>
        <taxon>Bacteria</taxon>
        <taxon>Pseudomonadati</taxon>
        <taxon>Pseudomonadota</taxon>
        <taxon>Alphaproteobacteria</taxon>
        <taxon>Caulobacterales</taxon>
        <taxon>Caulobacteraceae</taxon>
        <taxon>Phenylobacterium</taxon>
    </lineage>
</organism>
<feature type="compositionally biased region" description="Low complexity" evidence="1">
    <location>
        <begin position="58"/>
        <end position="71"/>
    </location>
</feature>
<dbReference type="Pfam" id="PF07750">
    <property type="entry name" value="GcrA"/>
    <property type="match status" value="1"/>
</dbReference>
<accession>A0A328AD98</accession>
<comment type="caution">
    <text evidence="2">The sequence shown here is derived from an EMBL/GenBank/DDBJ whole genome shotgun (WGS) entry which is preliminary data.</text>
</comment>
<dbReference type="InterPro" id="IPR011681">
    <property type="entry name" value="GcrA"/>
</dbReference>
<sequence>MSPHPQDPPGSGGWTPERVARLEQLWRDGVSASQAAARLGVTRNAVIGKVHRLGLSQHGAHARAAGAVAPTRRSHRPRTPSKSRPVAAAGSSARARPVKAAGVRSKAAELEVELPPLAWDLAALTPRQCRWPIGDPRAPDFGFCGRPCVGGPYCASHAARAFRGRGKAPPAGRPAGAGA</sequence>
<dbReference type="RefSeq" id="WP_111514906.1">
    <property type="nucleotide sequence ID" value="NZ_QFYR01000002.1"/>
</dbReference>
<reference evidence="3" key="1">
    <citation type="submission" date="2018-05" db="EMBL/GenBank/DDBJ databases">
        <authorList>
            <person name="Li X."/>
        </authorList>
    </citation>
    <scope>NUCLEOTIDE SEQUENCE [LARGE SCALE GENOMIC DNA]</scope>
    <source>
        <strain evidence="3">YIM 73061</strain>
    </source>
</reference>
<dbReference type="EMBL" id="QFYR01000002">
    <property type="protein sequence ID" value="RAK52621.1"/>
    <property type="molecule type" value="Genomic_DNA"/>
</dbReference>
<proteinExistence type="predicted"/>
<gene>
    <name evidence="2" type="ORF">DJ018_10480</name>
</gene>
<evidence type="ECO:0000256" key="1">
    <source>
        <dbReference type="SAM" id="MobiDB-lite"/>
    </source>
</evidence>
<name>A0A328AD98_9CAUL</name>
<evidence type="ECO:0000313" key="3">
    <source>
        <dbReference type="Proteomes" id="UP000249725"/>
    </source>
</evidence>
<feature type="region of interest" description="Disordered" evidence="1">
    <location>
        <begin position="57"/>
        <end position="100"/>
    </location>
</feature>
<dbReference type="AlphaFoldDB" id="A0A328AD98"/>
<keyword evidence="3" id="KW-1185">Reference proteome</keyword>
<dbReference type="Proteomes" id="UP000249725">
    <property type="component" value="Unassembled WGS sequence"/>
</dbReference>
<dbReference type="Gene3D" id="1.10.10.60">
    <property type="entry name" value="Homeodomain-like"/>
    <property type="match status" value="1"/>
</dbReference>
<feature type="compositionally biased region" description="Basic residues" evidence="1">
    <location>
        <begin position="72"/>
        <end position="81"/>
    </location>
</feature>
<protein>
    <submittedName>
        <fullName evidence="2">GcrA cell cycle regulator</fullName>
    </submittedName>
</protein>